<name>A0A6B1F2P4_9SYNE</name>
<comment type="caution">
    <text evidence="1">The sequence shown here is derived from an EMBL/GenBank/DDBJ whole genome shotgun (WGS) entry which is preliminary data.</text>
</comment>
<organism evidence="1">
    <name type="scientific">Synechococcus sp. SB0676_bin_10</name>
    <dbReference type="NCBI Taxonomy" id="2604869"/>
    <lineage>
        <taxon>Bacteria</taxon>
        <taxon>Bacillati</taxon>
        <taxon>Cyanobacteriota</taxon>
        <taxon>Cyanophyceae</taxon>
        <taxon>Synechococcales</taxon>
        <taxon>Synechococcaceae</taxon>
        <taxon>Synechococcus</taxon>
    </lineage>
</organism>
<reference evidence="1" key="1">
    <citation type="submission" date="2019-09" db="EMBL/GenBank/DDBJ databases">
        <title>Characterisation of the sponge microbiome using genome-centric metagenomics.</title>
        <authorList>
            <person name="Engelberts J.P."/>
            <person name="Robbins S.J."/>
            <person name="De Goeij J.M."/>
            <person name="Aranda M."/>
            <person name="Bell S.C."/>
            <person name="Webster N.S."/>
        </authorList>
    </citation>
    <scope>NUCLEOTIDE SEQUENCE</scope>
    <source>
        <strain evidence="1">SB0676_bin_10</strain>
    </source>
</reference>
<accession>A0A6B1F2P4</accession>
<dbReference type="AlphaFoldDB" id="A0A6B1F2P4"/>
<evidence type="ECO:0000313" key="1">
    <source>
        <dbReference type="EMBL" id="MYG37590.1"/>
    </source>
</evidence>
<sequence length="72" mass="7751">MDSSSPEAVQSNRFPIERLLARGVPIAAGQVRPRLERVHEGLVVGLVWGHCLTASWGASMRCQSPSLALLQG</sequence>
<proteinExistence type="predicted"/>
<dbReference type="EMBL" id="VYDO01000036">
    <property type="protein sequence ID" value="MYG37590.1"/>
    <property type="molecule type" value="Genomic_DNA"/>
</dbReference>
<gene>
    <name evidence="1" type="ORF">F4162_00875</name>
</gene>
<protein>
    <submittedName>
        <fullName evidence="1">Uncharacterized protein</fullName>
    </submittedName>
</protein>